<feature type="chain" id="PRO_5014182092" evidence="1">
    <location>
        <begin position="20"/>
        <end position="211"/>
    </location>
</feature>
<proteinExistence type="predicted"/>
<keyword evidence="1" id="KW-0732">Signal</keyword>
<dbReference type="AlphaFoldDB" id="A0A2I0CRL8"/>
<dbReference type="EMBL" id="PIYS01000008">
    <property type="protein sequence ID" value="PKF71791.1"/>
    <property type="molecule type" value="Genomic_DNA"/>
</dbReference>
<gene>
    <name evidence="3" type="ORF">CW360_06355</name>
</gene>
<evidence type="ECO:0000313" key="3">
    <source>
        <dbReference type="EMBL" id="PKF71791.1"/>
    </source>
</evidence>
<accession>A0A2I0CRL8</accession>
<dbReference type="InterPro" id="IPR025392">
    <property type="entry name" value="DUF4124"/>
</dbReference>
<feature type="domain" description="DUF4124" evidence="2">
    <location>
        <begin position="9"/>
        <end position="60"/>
    </location>
</feature>
<protein>
    <submittedName>
        <fullName evidence="3">Penicillin-binding protein</fullName>
    </submittedName>
</protein>
<reference evidence="4" key="1">
    <citation type="submission" date="2017-12" db="EMBL/GenBank/DDBJ databases">
        <authorList>
            <person name="Yu X.-Y."/>
        </authorList>
    </citation>
    <scope>NUCLEOTIDE SEQUENCE [LARGE SCALE GENOMIC DNA]</scope>
    <source>
        <strain evidence="4">ZYSR67-Z</strain>
    </source>
</reference>
<feature type="signal peptide" evidence="1">
    <location>
        <begin position="1"/>
        <end position="19"/>
    </location>
</feature>
<organism evidence="3 4">
    <name type="scientific">Pseudomonas fluvialis</name>
    <dbReference type="NCBI Taxonomy" id="1793966"/>
    <lineage>
        <taxon>Bacteria</taxon>
        <taxon>Pseudomonadati</taxon>
        <taxon>Pseudomonadota</taxon>
        <taxon>Gammaproteobacteria</taxon>
        <taxon>Pseudomonadales</taxon>
        <taxon>Pseudomonadaceae</taxon>
        <taxon>Pseudomonas</taxon>
    </lineage>
</organism>
<comment type="caution">
    <text evidence="3">The sequence shown here is derived from an EMBL/GenBank/DDBJ whole genome shotgun (WGS) entry which is preliminary data.</text>
</comment>
<dbReference type="RefSeq" id="WP_101193123.1">
    <property type="nucleotide sequence ID" value="NZ_PIYS01000008.1"/>
</dbReference>
<dbReference type="Pfam" id="PF13511">
    <property type="entry name" value="DUF4124"/>
    <property type="match status" value="1"/>
</dbReference>
<evidence type="ECO:0000256" key="1">
    <source>
        <dbReference type="SAM" id="SignalP"/>
    </source>
</evidence>
<evidence type="ECO:0000259" key="2">
    <source>
        <dbReference type="Pfam" id="PF13511"/>
    </source>
</evidence>
<evidence type="ECO:0000313" key="4">
    <source>
        <dbReference type="Proteomes" id="UP000242861"/>
    </source>
</evidence>
<name>A0A2I0CRL8_9PSED</name>
<sequence length="211" mass="23108">MRQRILASLLLLCCTPLSAQVYTYIDAEGNRVFTDKPRTSQAQRIELKPSPAVPISPPQPARLGIPAPPPQQLAEVAAPAYALLRILLPQVDASISHAGGEILVTVQSDPTLQEGHQYRVLLDGQPYGEPSRSAAIVLNNVDRGSHMLAVEIIDAAGKTLERTPAQPLHMQRISLAQKRRVNPCQKADYGVRPECPLKDKPVEPRKLLPFL</sequence>
<dbReference type="Proteomes" id="UP000242861">
    <property type="component" value="Unassembled WGS sequence"/>
</dbReference>